<organism evidence="4 5">
    <name type="scientific">Trichoplusia ni</name>
    <name type="common">Cabbage looper</name>
    <dbReference type="NCBI Taxonomy" id="7111"/>
    <lineage>
        <taxon>Eukaryota</taxon>
        <taxon>Metazoa</taxon>
        <taxon>Ecdysozoa</taxon>
        <taxon>Arthropoda</taxon>
        <taxon>Hexapoda</taxon>
        <taxon>Insecta</taxon>
        <taxon>Pterygota</taxon>
        <taxon>Neoptera</taxon>
        <taxon>Endopterygota</taxon>
        <taxon>Lepidoptera</taxon>
        <taxon>Glossata</taxon>
        <taxon>Ditrysia</taxon>
        <taxon>Noctuoidea</taxon>
        <taxon>Noctuidae</taxon>
        <taxon>Plusiinae</taxon>
        <taxon>Trichoplusia</taxon>
    </lineage>
</organism>
<feature type="domain" description="Ig-like" evidence="3">
    <location>
        <begin position="17"/>
        <end position="120"/>
    </location>
</feature>
<accession>A0A7E5VNF8</accession>
<evidence type="ECO:0000313" key="5">
    <source>
        <dbReference type="RefSeq" id="XP_026729696.1"/>
    </source>
</evidence>
<dbReference type="RefSeq" id="XP_026729696.1">
    <property type="nucleotide sequence ID" value="XM_026873895.1"/>
</dbReference>
<keyword evidence="2" id="KW-0732">Signal</keyword>
<evidence type="ECO:0000259" key="3">
    <source>
        <dbReference type="PROSITE" id="PS50835"/>
    </source>
</evidence>
<sequence length="357" mass="39342">MGAVWLGLACFICWITDTIALRDVQLIAPSAVKLGDTVLLGCKWTLEGNETLYSVKWYRGRQEFFSYLPKEYPFTRIFAQPGIDVDVSRSTSQQVVLREATRALAGRYRCEVSADAPSFHTQVRSAYIHVVELPPDKPTIKAEKGWYASGDSLRAQCSSPPADPPANLTWLLNGRDIQGKPIIQQRILPSPVVSIDAPYSHSRSTPAPGDEHNNIIFSPWKAFGPFVDTIQDGELLPSQDTVVLPSPRHHDSSLDEDATDPIPTAETSNKVASISQLSFMVRPDSFERGQLRLTCISTVHSVYSEQAELVINEERPQIASVLGTRDAAGGPLVASLLLTFVSSLFAVRDVILKNILR</sequence>
<evidence type="ECO:0000313" key="4">
    <source>
        <dbReference type="Proteomes" id="UP000322000"/>
    </source>
</evidence>
<dbReference type="KEGG" id="tnl:113495258"/>
<keyword evidence="4" id="KW-1185">Reference proteome</keyword>
<name>A0A7E5VNF8_TRINI</name>
<evidence type="ECO:0000313" key="6">
    <source>
        <dbReference type="RefSeq" id="XP_026729697.1"/>
    </source>
</evidence>
<dbReference type="Proteomes" id="UP000322000">
    <property type="component" value="Chromosome 6"/>
</dbReference>
<dbReference type="PANTHER" id="PTHR21261:SF15">
    <property type="entry name" value="BEATEN PATH IIIA, ISOFORM D-RELATED"/>
    <property type="match status" value="1"/>
</dbReference>
<dbReference type="PROSITE" id="PS50835">
    <property type="entry name" value="IG_LIKE"/>
    <property type="match status" value="1"/>
</dbReference>
<feature type="region of interest" description="Disordered" evidence="1">
    <location>
        <begin position="244"/>
        <end position="264"/>
    </location>
</feature>
<dbReference type="InterPro" id="IPR007110">
    <property type="entry name" value="Ig-like_dom"/>
</dbReference>
<evidence type="ECO:0000256" key="1">
    <source>
        <dbReference type="SAM" id="MobiDB-lite"/>
    </source>
</evidence>
<dbReference type="SUPFAM" id="SSF48726">
    <property type="entry name" value="Immunoglobulin"/>
    <property type="match status" value="2"/>
</dbReference>
<dbReference type="GeneID" id="113495258"/>
<dbReference type="InterPro" id="IPR036179">
    <property type="entry name" value="Ig-like_dom_sf"/>
</dbReference>
<dbReference type="RefSeq" id="XP_026729697.1">
    <property type="nucleotide sequence ID" value="XM_026873896.1"/>
</dbReference>
<dbReference type="PANTHER" id="PTHR21261">
    <property type="entry name" value="BEAT PROTEIN"/>
    <property type="match status" value="1"/>
</dbReference>
<dbReference type="OrthoDB" id="7280922at2759"/>
<feature type="chain" id="PRO_5044656516" evidence="2">
    <location>
        <begin position="21"/>
        <end position="357"/>
    </location>
</feature>
<feature type="signal peptide" evidence="2">
    <location>
        <begin position="1"/>
        <end position="20"/>
    </location>
</feature>
<dbReference type="InterPro" id="IPR013783">
    <property type="entry name" value="Ig-like_fold"/>
</dbReference>
<evidence type="ECO:0000256" key="2">
    <source>
        <dbReference type="SAM" id="SignalP"/>
    </source>
</evidence>
<dbReference type="Gene3D" id="2.60.40.10">
    <property type="entry name" value="Immunoglobulins"/>
    <property type="match status" value="2"/>
</dbReference>
<dbReference type="AlphaFoldDB" id="A0A7E5VNF8"/>
<proteinExistence type="predicted"/>
<reference evidence="5 6" key="1">
    <citation type="submission" date="2025-04" db="UniProtKB">
        <authorList>
            <consortium name="RefSeq"/>
        </authorList>
    </citation>
    <scope>IDENTIFICATION</scope>
</reference>
<protein>
    <submittedName>
        <fullName evidence="5 6">Uncharacterized protein LOC113495258</fullName>
    </submittedName>
</protein>
<gene>
    <name evidence="5 6" type="primary">LOC113495258</name>
</gene>
<dbReference type="FunFam" id="2.60.40.10:FF:000437">
    <property type="entry name" value="Beat-IIIc, isoform A"/>
    <property type="match status" value="1"/>
</dbReference>